<dbReference type="AlphaFoldDB" id="A0A101LUB1"/>
<reference evidence="2" key="1">
    <citation type="journal article" date="2015" name="Genome Biol. Evol.">
        <title>Organellar Genomes of White Spruce (Picea glauca): Assembly and Annotation.</title>
        <authorList>
            <person name="Jackman S.D."/>
            <person name="Warren R.L."/>
            <person name="Gibb E.A."/>
            <person name="Vandervalk B.P."/>
            <person name="Mohamadi H."/>
            <person name="Chu J."/>
            <person name="Raymond A."/>
            <person name="Pleasance S."/>
            <person name="Coope R."/>
            <person name="Wildung M.R."/>
            <person name="Ritland C.E."/>
            <person name="Bousquet J."/>
            <person name="Jones S.J."/>
            <person name="Bohlmann J."/>
            <person name="Birol I."/>
        </authorList>
    </citation>
    <scope>NUCLEOTIDE SEQUENCE [LARGE SCALE GENOMIC DNA]</scope>
    <source>
        <tissue evidence="2">Flushing bud</tissue>
    </source>
</reference>
<comment type="caution">
    <text evidence="2">The sequence shown here is derived from an EMBL/GenBank/DDBJ whole genome shotgun (WGS) entry which is preliminary data.</text>
</comment>
<accession>A0A101LUB1</accession>
<feature type="compositionally biased region" description="Basic and acidic residues" evidence="1">
    <location>
        <begin position="82"/>
        <end position="95"/>
    </location>
</feature>
<feature type="region of interest" description="Disordered" evidence="1">
    <location>
        <begin position="76"/>
        <end position="95"/>
    </location>
</feature>
<gene>
    <name evidence="2" type="ORF">ABT39_MTgene2593</name>
</gene>
<organism evidence="2">
    <name type="scientific">Picea glauca</name>
    <name type="common">White spruce</name>
    <name type="synonym">Pinus glauca</name>
    <dbReference type="NCBI Taxonomy" id="3330"/>
    <lineage>
        <taxon>Eukaryota</taxon>
        <taxon>Viridiplantae</taxon>
        <taxon>Streptophyta</taxon>
        <taxon>Embryophyta</taxon>
        <taxon>Tracheophyta</taxon>
        <taxon>Spermatophyta</taxon>
        <taxon>Pinopsida</taxon>
        <taxon>Pinidae</taxon>
        <taxon>Conifers I</taxon>
        <taxon>Pinales</taxon>
        <taxon>Pinaceae</taxon>
        <taxon>Picea</taxon>
    </lineage>
</organism>
<sequence length="95" mass="10978">MFLRIQNFQVSSLMNLLSVPTFGTTSPVQQCIKFLMSRVHQGMLWLDEPYPFTLEHVRDLIGLSMDGLEVSTMFQQHKRGRTSTEGDLYPRHGTF</sequence>
<keyword evidence="2" id="KW-0496">Mitochondrion</keyword>
<evidence type="ECO:0000256" key="1">
    <source>
        <dbReference type="SAM" id="MobiDB-lite"/>
    </source>
</evidence>
<protein>
    <submittedName>
        <fullName evidence="2">Uncharacterized protein</fullName>
    </submittedName>
</protein>
<geneLocation type="mitochondrion" evidence="2"/>
<dbReference type="EMBL" id="LKAM01000018">
    <property type="protein sequence ID" value="KUM45491.1"/>
    <property type="molecule type" value="Genomic_DNA"/>
</dbReference>
<proteinExistence type="predicted"/>
<name>A0A101LUB1_PICGL</name>
<evidence type="ECO:0000313" key="2">
    <source>
        <dbReference type="EMBL" id="KUM45491.1"/>
    </source>
</evidence>